<dbReference type="STRING" id="595434.RISK_005316"/>
<organism evidence="1 2">
    <name type="scientific">Rhodopirellula islandica</name>
    <dbReference type="NCBI Taxonomy" id="595434"/>
    <lineage>
        <taxon>Bacteria</taxon>
        <taxon>Pseudomonadati</taxon>
        <taxon>Planctomycetota</taxon>
        <taxon>Planctomycetia</taxon>
        <taxon>Pirellulales</taxon>
        <taxon>Pirellulaceae</taxon>
        <taxon>Rhodopirellula</taxon>
    </lineage>
</organism>
<protein>
    <submittedName>
        <fullName evidence="1">Uncharacterized protein</fullName>
    </submittedName>
</protein>
<dbReference type="Proteomes" id="UP000036367">
    <property type="component" value="Unassembled WGS sequence"/>
</dbReference>
<evidence type="ECO:0000313" key="1">
    <source>
        <dbReference type="EMBL" id="KLU02250.1"/>
    </source>
</evidence>
<reference evidence="1" key="1">
    <citation type="submission" date="2015-05" db="EMBL/GenBank/DDBJ databases">
        <title>Permanent draft genome of Rhodopirellula islandicus K833.</title>
        <authorList>
            <person name="Kizina J."/>
            <person name="Richter M."/>
            <person name="Glockner F.O."/>
            <person name="Harder J."/>
        </authorList>
    </citation>
    <scope>NUCLEOTIDE SEQUENCE [LARGE SCALE GENOMIC DNA]</scope>
    <source>
        <strain evidence="1">K833</strain>
    </source>
</reference>
<proteinExistence type="predicted"/>
<accession>A0A0J1B606</accession>
<keyword evidence="2" id="KW-1185">Reference proteome</keyword>
<gene>
    <name evidence="1" type="ORF">RISK_005316</name>
</gene>
<sequence length="299" mass="33954">MMTVLYSHPLSCHATPRNWKGVDPHSQLVETADNIAASMQSPFDLDLRSNAIRSVSEMTWNLAHDNTKRLCVWATSAAFEGTITNTISNVRWLAELLKDRGVRQHQFVSDAVHFLGYNLICLPLSLDKRSVVLDEVSGEGIQFEHLLQLPGVCRRDMTPWPYFYKYFRCHDLYYGYFDERRNCEKQQPMVTHFLETFFERLGDNYARCKVCLDAVLRLGLTPRQLTLRTNPANRKGYLLGERDRHEIERDPPSVCDADLPSCAEEAFGSNSLVIAVQTATGRIPYASPNGSVKKCSSGD</sequence>
<comment type="caution">
    <text evidence="1">The sequence shown here is derived from an EMBL/GenBank/DDBJ whole genome shotgun (WGS) entry which is preliminary data.</text>
</comment>
<evidence type="ECO:0000313" key="2">
    <source>
        <dbReference type="Proteomes" id="UP000036367"/>
    </source>
</evidence>
<name>A0A0J1B606_RHOIS</name>
<dbReference type="AlphaFoldDB" id="A0A0J1B606"/>
<dbReference type="EMBL" id="LECT01000044">
    <property type="protein sequence ID" value="KLU02250.1"/>
    <property type="molecule type" value="Genomic_DNA"/>
</dbReference>
<dbReference type="PATRIC" id="fig|595434.4.peg.5052"/>